<evidence type="ECO:0000256" key="3">
    <source>
        <dbReference type="ARBA" id="ARBA00022553"/>
    </source>
</evidence>
<dbReference type="AlphaFoldDB" id="A0A841GZU7"/>
<comment type="caution">
    <text evidence="12">The sequence shown here is derived from an EMBL/GenBank/DDBJ whole genome shotgun (WGS) entry which is preliminary data.</text>
</comment>
<dbReference type="Pfam" id="PF02878">
    <property type="entry name" value="PGM_PMM_I"/>
    <property type="match status" value="1"/>
</dbReference>
<organism evidence="12 13">
    <name type="scientific">Longimicrobium terrae</name>
    <dbReference type="NCBI Taxonomy" id="1639882"/>
    <lineage>
        <taxon>Bacteria</taxon>
        <taxon>Pseudomonadati</taxon>
        <taxon>Gemmatimonadota</taxon>
        <taxon>Longimicrobiia</taxon>
        <taxon>Longimicrobiales</taxon>
        <taxon>Longimicrobiaceae</taxon>
        <taxon>Longimicrobium</taxon>
    </lineage>
</organism>
<dbReference type="SUPFAM" id="SSF55957">
    <property type="entry name" value="Phosphoglucomutase, C-terminal domain"/>
    <property type="match status" value="1"/>
</dbReference>
<evidence type="ECO:0000259" key="8">
    <source>
        <dbReference type="Pfam" id="PF00408"/>
    </source>
</evidence>
<dbReference type="InterPro" id="IPR005843">
    <property type="entry name" value="A-D-PHexomutase_C"/>
</dbReference>
<comment type="cofactor">
    <cofactor evidence="1">
        <name>Mg(2+)</name>
        <dbReference type="ChEBI" id="CHEBI:18420"/>
    </cofactor>
</comment>
<dbReference type="InterPro" id="IPR005844">
    <property type="entry name" value="A-D-PHexomutase_a/b/a-I"/>
</dbReference>
<dbReference type="InterPro" id="IPR036900">
    <property type="entry name" value="A-D-PHexomutase_C_sf"/>
</dbReference>
<dbReference type="GO" id="GO:0004615">
    <property type="term" value="F:phosphomannomutase activity"/>
    <property type="evidence" value="ECO:0007669"/>
    <property type="project" value="UniProtKB-EC"/>
</dbReference>
<dbReference type="GO" id="GO:0005975">
    <property type="term" value="P:carbohydrate metabolic process"/>
    <property type="evidence" value="ECO:0007669"/>
    <property type="project" value="InterPro"/>
</dbReference>
<dbReference type="Proteomes" id="UP000582837">
    <property type="component" value="Unassembled WGS sequence"/>
</dbReference>
<reference evidence="12 13" key="1">
    <citation type="submission" date="2020-08" db="EMBL/GenBank/DDBJ databases">
        <title>Genomic Encyclopedia of Type Strains, Phase IV (KMG-IV): sequencing the most valuable type-strain genomes for metagenomic binning, comparative biology and taxonomic classification.</title>
        <authorList>
            <person name="Goeker M."/>
        </authorList>
    </citation>
    <scope>NUCLEOTIDE SEQUENCE [LARGE SCALE GENOMIC DNA]</scope>
    <source>
        <strain evidence="12 13">DSM 29007</strain>
    </source>
</reference>
<accession>A0A841GZU7</accession>
<evidence type="ECO:0000256" key="7">
    <source>
        <dbReference type="RuleBase" id="RU004326"/>
    </source>
</evidence>
<evidence type="ECO:0000256" key="2">
    <source>
        <dbReference type="ARBA" id="ARBA00010231"/>
    </source>
</evidence>
<dbReference type="PRINTS" id="PR00509">
    <property type="entry name" value="PGMPMM"/>
</dbReference>
<dbReference type="PANTHER" id="PTHR43771:SF2">
    <property type="entry name" value="PHOSPHOMANNOMUTASE_PHOSPHOGLUCOMUTASE"/>
    <property type="match status" value="1"/>
</dbReference>
<evidence type="ECO:0000256" key="6">
    <source>
        <dbReference type="ARBA" id="ARBA00023235"/>
    </source>
</evidence>
<dbReference type="EC" id="5.4.2.8" evidence="12"/>
<evidence type="ECO:0000259" key="11">
    <source>
        <dbReference type="Pfam" id="PF02880"/>
    </source>
</evidence>
<feature type="domain" description="Alpha-D-phosphohexomutase C-terminal" evidence="8">
    <location>
        <begin position="411"/>
        <end position="459"/>
    </location>
</feature>
<evidence type="ECO:0000313" key="12">
    <source>
        <dbReference type="EMBL" id="MBB6071335.1"/>
    </source>
</evidence>
<feature type="domain" description="Alpha-D-phosphohexomutase alpha/beta/alpha" evidence="9">
    <location>
        <begin position="19"/>
        <end position="151"/>
    </location>
</feature>
<dbReference type="InterPro" id="IPR005845">
    <property type="entry name" value="A-D-PHexomutase_a/b/a-II"/>
</dbReference>
<proteinExistence type="inferred from homology"/>
<keyword evidence="13" id="KW-1185">Reference proteome</keyword>
<dbReference type="InterPro" id="IPR016055">
    <property type="entry name" value="A-D-PHexomutase_a/b/a-I/II/III"/>
</dbReference>
<dbReference type="RefSeq" id="WP_205761875.1">
    <property type="nucleotide sequence ID" value="NZ_JABDTL010000002.1"/>
</dbReference>
<dbReference type="SUPFAM" id="SSF53738">
    <property type="entry name" value="Phosphoglucomutase, first 3 domains"/>
    <property type="match status" value="3"/>
</dbReference>
<evidence type="ECO:0000259" key="9">
    <source>
        <dbReference type="Pfam" id="PF02878"/>
    </source>
</evidence>
<comment type="similarity">
    <text evidence="2 7">Belongs to the phosphohexose mutase family.</text>
</comment>
<evidence type="ECO:0000256" key="5">
    <source>
        <dbReference type="ARBA" id="ARBA00022842"/>
    </source>
</evidence>
<keyword evidence="3" id="KW-0597">Phosphoprotein</keyword>
<name>A0A841GZU7_9BACT</name>
<evidence type="ECO:0000256" key="1">
    <source>
        <dbReference type="ARBA" id="ARBA00001946"/>
    </source>
</evidence>
<dbReference type="GO" id="GO:0004614">
    <property type="term" value="F:phosphoglucomutase activity"/>
    <property type="evidence" value="ECO:0007669"/>
    <property type="project" value="UniProtKB-EC"/>
</dbReference>
<keyword evidence="5 7" id="KW-0460">Magnesium</keyword>
<keyword evidence="6 12" id="KW-0413">Isomerase</keyword>
<dbReference type="Pfam" id="PF00408">
    <property type="entry name" value="PGM_PMM_IV"/>
    <property type="match status" value="1"/>
</dbReference>
<keyword evidence="4 7" id="KW-0479">Metal-binding</keyword>
<dbReference type="PANTHER" id="PTHR43771">
    <property type="entry name" value="PHOSPHOMANNOMUTASE"/>
    <property type="match status" value="1"/>
</dbReference>
<feature type="domain" description="Alpha-D-phosphohexomutase alpha/beta/alpha" evidence="11">
    <location>
        <begin position="271"/>
        <end position="381"/>
    </location>
</feature>
<gene>
    <name evidence="12" type="ORF">HNQ61_002959</name>
</gene>
<dbReference type="PROSITE" id="PS00710">
    <property type="entry name" value="PGM_PMM"/>
    <property type="match status" value="1"/>
</dbReference>
<dbReference type="InterPro" id="IPR016066">
    <property type="entry name" value="A-D-PHexomutase_CS"/>
</dbReference>
<dbReference type="Gene3D" id="3.40.120.10">
    <property type="entry name" value="Alpha-D-Glucose-1,6-Bisphosphate, subunit A, domain 3"/>
    <property type="match status" value="3"/>
</dbReference>
<protein>
    <submittedName>
        <fullName evidence="12">Phosphomannomutase/phosphoglucomutase</fullName>
        <ecNumber evidence="12">5.4.2.2</ecNumber>
        <ecNumber evidence="12">5.4.2.8</ecNumber>
    </submittedName>
</protein>
<dbReference type="Pfam" id="PF02879">
    <property type="entry name" value="PGM_PMM_II"/>
    <property type="match status" value="1"/>
</dbReference>
<evidence type="ECO:0000256" key="4">
    <source>
        <dbReference type="ARBA" id="ARBA00022723"/>
    </source>
</evidence>
<sequence>MLFSKTNPSGTVTTVNPHIFRQYDIRGVVGPDVDAQVAEQIGRAFGSLARRRLGKDAPVLAVGRDNRLTSDELAAAVRRGMVAAGVRVIDVGLVPTPAHSFAVSHGELDGGLQVTGSHNPPQYNGFKMTLGGRSIFGDSIQEIRRMITESDYESGGGSVETREVLDDYVKVIAGKFTIQRPVKVVVDCGNGTGSIIAVRLLEALGPNVTVIPIFCESDGTFPNHHPDPVVDKNLVDIIAKVKETGADLGVAFDGDADRIGAIDDKGEIVRGDTLLLLYGLDLIQKHGAGQKVVFDVKCSQQLSEVLESAGGVGIMNATGHSLIKERMKEEHALLAGELSGHIMFGDNYYGFDDALYGAALLIDIVARRSAPLSAWLDEFPKFVSTAELRYPATEETKFAIVGRATEHFRKDHEVIDVDGARVLFGDGWGLIRASNTEPVLVARYEARTPERLAEIRGEMEGWLKAEGIGGASDGH</sequence>
<dbReference type="EMBL" id="JACHIA010000008">
    <property type="protein sequence ID" value="MBB6071335.1"/>
    <property type="molecule type" value="Genomic_DNA"/>
</dbReference>
<evidence type="ECO:0000313" key="13">
    <source>
        <dbReference type="Proteomes" id="UP000582837"/>
    </source>
</evidence>
<dbReference type="CDD" id="cd03089">
    <property type="entry name" value="PMM_PGM"/>
    <property type="match status" value="1"/>
</dbReference>
<feature type="domain" description="Alpha-D-phosphohexomutase alpha/beta/alpha" evidence="10">
    <location>
        <begin position="167"/>
        <end position="266"/>
    </location>
</feature>
<dbReference type="InterPro" id="IPR005841">
    <property type="entry name" value="Alpha-D-phosphohexomutase_SF"/>
</dbReference>
<dbReference type="Pfam" id="PF02880">
    <property type="entry name" value="PGM_PMM_III"/>
    <property type="match status" value="1"/>
</dbReference>
<dbReference type="GO" id="GO:0000287">
    <property type="term" value="F:magnesium ion binding"/>
    <property type="evidence" value="ECO:0007669"/>
    <property type="project" value="InterPro"/>
</dbReference>
<evidence type="ECO:0000259" key="10">
    <source>
        <dbReference type="Pfam" id="PF02879"/>
    </source>
</evidence>
<dbReference type="Gene3D" id="3.30.310.50">
    <property type="entry name" value="Alpha-D-phosphohexomutase, C-terminal domain"/>
    <property type="match status" value="1"/>
</dbReference>
<dbReference type="InterPro" id="IPR005846">
    <property type="entry name" value="A-D-PHexomutase_a/b/a-III"/>
</dbReference>
<dbReference type="EC" id="5.4.2.2" evidence="12"/>